<dbReference type="Gene3D" id="2.120.10.30">
    <property type="entry name" value="TolB, C-terminal domain"/>
    <property type="match status" value="1"/>
</dbReference>
<dbReference type="STRING" id="399736.SAMN04489720_2303"/>
<dbReference type="Proteomes" id="UP000198822">
    <property type="component" value="Chromosome I"/>
</dbReference>
<reference evidence="2" key="1">
    <citation type="submission" date="2016-10" db="EMBL/GenBank/DDBJ databases">
        <authorList>
            <person name="Varghese N."/>
            <person name="Submissions S."/>
        </authorList>
    </citation>
    <scope>NUCLEOTIDE SEQUENCE [LARGE SCALE GENOMIC DNA]</scope>
    <source>
        <strain evidence="2">DSM 22002</strain>
    </source>
</reference>
<evidence type="ECO:0000313" key="2">
    <source>
        <dbReference type="Proteomes" id="UP000198822"/>
    </source>
</evidence>
<dbReference type="RefSeq" id="WP_092505143.1">
    <property type="nucleotide sequence ID" value="NZ_LT629695.1"/>
</dbReference>
<protein>
    <submittedName>
        <fullName evidence="1">Putative cell wall binding repeat 2</fullName>
    </submittedName>
</protein>
<dbReference type="PANTHER" id="PTHR30032">
    <property type="entry name" value="N-ACETYLMURAMOYL-L-ALANINE AMIDASE-RELATED"/>
    <property type="match status" value="1"/>
</dbReference>
<dbReference type="Pfam" id="PF04122">
    <property type="entry name" value="CW_binding_2"/>
    <property type="match status" value="3"/>
</dbReference>
<dbReference type="InterPro" id="IPR011042">
    <property type="entry name" value="6-blade_b-propeller_TolB-like"/>
</dbReference>
<dbReference type="EMBL" id="LT629695">
    <property type="protein sequence ID" value="SDH76373.1"/>
    <property type="molecule type" value="Genomic_DNA"/>
</dbReference>
<dbReference type="OrthoDB" id="5143602at2"/>
<proteinExistence type="predicted"/>
<keyword evidence="2" id="KW-1185">Reference proteome</keyword>
<accession>A0A1G8F2J1</accession>
<dbReference type="SUPFAM" id="SSF82171">
    <property type="entry name" value="DPP6 N-terminal domain-like"/>
    <property type="match status" value="1"/>
</dbReference>
<evidence type="ECO:0000313" key="1">
    <source>
        <dbReference type="EMBL" id="SDH76373.1"/>
    </source>
</evidence>
<name>A0A1G8F2J1_9MICO</name>
<dbReference type="InterPro" id="IPR051922">
    <property type="entry name" value="Bact_Sporulation_Assoc"/>
</dbReference>
<dbReference type="InterPro" id="IPR007253">
    <property type="entry name" value="Cell_wall-bd_2"/>
</dbReference>
<gene>
    <name evidence="1" type="ORF">SAMN04489720_2303</name>
</gene>
<dbReference type="AlphaFoldDB" id="A0A1G8F2J1"/>
<dbReference type="Gene3D" id="3.40.50.12090">
    <property type="match status" value="1"/>
</dbReference>
<organism evidence="1 2">
    <name type="scientific">Agrococcus jejuensis</name>
    <dbReference type="NCBI Taxonomy" id="399736"/>
    <lineage>
        <taxon>Bacteria</taxon>
        <taxon>Bacillati</taxon>
        <taxon>Actinomycetota</taxon>
        <taxon>Actinomycetes</taxon>
        <taxon>Micrococcales</taxon>
        <taxon>Microbacteriaceae</taxon>
        <taxon>Agrococcus</taxon>
    </lineage>
</organism>
<dbReference type="PANTHER" id="PTHR30032:SF8">
    <property type="entry name" value="GERMINATION-SPECIFIC N-ACETYLMURAMOYL-L-ALANINE AMIDASE"/>
    <property type="match status" value="1"/>
</dbReference>
<sequence length="626" mass="62877">MHPPTESREICVRATWGVVGVGAIVLAGLTVPTVAAAEVVDGGVIVHGAAGVITMETAGTSETLITYDHAGGVGEHLMDLALSADGDRLAFQTLDFRDGDGDYRTVVVDVETGAIVLDQDADWTTGGYLVDISPDGTQLLMAGDAGAWTQSIATGAQTTLPGLGADGVRYPRGFAPDGDEIIAAVNGGHGISRSLDAVDVATGSVRVVVPAVGSEWVTPETISYDGTVQYSTVADCGAPQPSSIVDVDGSGVAPFAQPSTDHTGVFSPDGAEVLFVRDAQPRIHPCAGDASERVQQVLRGDRDGSNATAAFSAAHWDWAGTVVDAPQPQQPTRLAGADRFATSVALSQSAFPTGAPVVYLVSGTSFPDALSAGPAAAHEGGPVLLTTRESLPAVVGAEIDRLNPSRVVIVGGDPSISTAVAAQVGAIVGEENLERIAGANRYATSAMVATQVFGTSAVAYVASGEKFPDALAGGAAAGAADAPLLLVYGQVLDPDVAGAIATLGVDEARVIGSAASVSAATASAIDARVDVVQRLEGADRFATAVAVNQAFTTAPVAYVASGLTFPDALAGAAVAGAQGAPMYLTRPECLEPGVVADLARLGYPAVTILGGTPSVSPAVEAYAVCA</sequence>